<proteinExistence type="predicted"/>
<dbReference type="InterPro" id="IPR007060">
    <property type="entry name" value="FtsL/DivIC"/>
</dbReference>
<evidence type="ECO:0000313" key="3">
    <source>
        <dbReference type="EMBL" id="QFQ29533.2"/>
    </source>
</evidence>
<protein>
    <recommendedName>
        <fullName evidence="5">Septum formation initiator family protein</fullName>
    </recommendedName>
</protein>
<feature type="compositionally biased region" description="Low complexity" evidence="1">
    <location>
        <begin position="1"/>
        <end position="20"/>
    </location>
</feature>
<dbReference type="RefSeq" id="WP_148041538.1">
    <property type="nucleotide sequence ID" value="NZ_CP044548.2"/>
</dbReference>
<dbReference type="GeneID" id="59163431"/>
<evidence type="ECO:0008006" key="5">
    <source>
        <dbReference type="Google" id="ProtNLM"/>
    </source>
</evidence>
<dbReference type="EMBL" id="CP044548">
    <property type="protein sequence ID" value="QFQ29533.2"/>
    <property type="molecule type" value="Genomic_DNA"/>
</dbReference>
<feature type="compositionally biased region" description="Low complexity" evidence="1">
    <location>
        <begin position="35"/>
        <end position="47"/>
    </location>
</feature>
<sequence>MARPTGRRPAGSSGSAGRTPRPTRPPGRGQGGAGARASGRGRATSTTQGPRRRVALTPRRWVALVSVGFLMTMMLLPTAKSYLDQRSRMHALETQVATQERDVAALQRQKELWSTDEYVEAQARERLKFVKVGEKSYTVIDADPAASDVDPETGTATGEDHGPWYERLGTSVEAADARSGAGR</sequence>
<keyword evidence="2" id="KW-0472">Membrane</keyword>
<organism evidence="3 4">
    <name type="scientific">Janibacter melonis</name>
    <dbReference type="NCBI Taxonomy" id="262209"/>
    <lineage>
        <taxon>Bacteria</taxon>
        <taxon>Bacillati</taxon>
        <taxon>Actinomycetota</taxon>
        <taxon>Actinomycetes</taxon>
        <taxon>Micrococcales</taxon>
        <taxon>Intrasporangiaceae</taxon>
        <taxon>Janibacter</taxon>
    </lineage>
</organism>
<dbReference type="Proteomes" id="UP000271708">
    <property type="component" value="Chromosome"/>
</dbReference>
<dbReference type="KEGG" id="jme:EEW87_003085"/>
<evidence type="ECO:0000256" key="1">
    <source>
        <dbReference type="SAM" id="MobiDB-lite"/>
    </source>
</evidence>
<feature type="region of interest" description="Disordered" evidence="1">
    <location>
        <begin position="1"/>
        <end position="54"/>
    </location>
</feature>
<reference evidence="3 4" key="1">
    <citation type="submission" date="2019-09" db="EMBL/GenBank/DDBJ databases">
        <title>Complete Genome Sequence of Janibacter melonis M714 with both human health impact and industrial applications.</title>
        <authorList>
            <person name="Jin M."/>
            <person name="Zhao Q.R."/>
        </authorList>
    </citation>
    <scope>NUCLEOTIDE SEQUENCE [LARGE SCALE GENOMIC DNA]</scope>
    <source>
        <strain evidence="3 4">M714</strain>
    </source>
</reference>
<keyword evidence="2" id="KW-1133">Transmembrane helix</keyword>
<accession>A0A5P8FK05</accession>
<gene>
    <name evidence="3" type="ORF">EEW87_003085</name>
</gene>
<feature type="region of interest" description="Disordered" evidence="1">
    <location>
        <begin position="143"/>
        <end position="183"/>
    </location>
</feature>
<feature type="transmembrane region" description="Helical" evidence="2">
    <location>
        <begin position="61"/>
        <end position="79"/>
    </location>
</feature>
<evidence type="ECO:0000256" key="2">
    <source>
        <dbReference type="SAM" id="Phobius"/>
    </source>
</evidence>
<evidence type="ECO:0000313" key="4">
    <source>
        <dbReference type="Proteomes" id="UP000271708"/>
    </source>
</evidence>
<keyword evidence="2" id="KW-0812">Transmembrane</keyword>
<dbReference type="Pfam" id="PF04977">
    <property type="entry name" value="DivIC"/>
    <property type="match status" value="1"/>
</dbReference>
<dbReference type="AlphaFoldDB" id="A0A5P8FK05"/>
<name>A0A5P8FK05_9MICO</name>